<dbReference type="AlphaFoldDB" id="A0A0D2MUK8"/>
<dbReference type="RefSeq" id="XP_013903176.1">
    <property type="nucleotide sequence ID" value="XM_014047722.1"/>
</dbReference>
<keyword evidence="3" id="KW-1185">Reference proteome</keyword>
<feature type="compositionally biased region" description="Low complexity" evidence="1">
    <location>
        <begin position="60"/>
        <end position="91"/>
    </location>
</feature>
<evidence type="ECO:0000313" key="2">
    <source>
        <dbReference type="EMBL" id="KIZ04157.1"/>
    </source>
</evidence>
<organism evidence="2 3">
    <name type="scientific">Monoraphidium neglectum</name>
    <dbReference type="NCBI Taxonomy" id="145388"/>
    <lineage>
        <taxon>Eukaryota</taxon>
        <taxon>Viridiplantae</taxon>
        <taxon>Chlorophyta</taxon>
        <taxon>core chlorophytes</taxon>
        <taxon>Chlorophyceae</taxon>
        <taxon>CS clade</taxon>
        <taxon>Sphaeropleales</taxon>
        <taxon>Selenastraceae</taxon>
        <taxon>Monoraphidium</taxon>
    </lineage>
</organism>
<evidence type="ECO:0000313" key="3">
    <source>
        <dbReference type="Proteomes" id="UP000054498"/>
    </source>
</evidence>
<sequence>MTRACTLHPPSASNLEDAFRALRDIAERNAARRRRSPTAVEYADSILGRLLGPDARFSGTHSATPSAANAPPTAGASGHGDSSAGTRGAGQAKQLPLLSLLAKARASAAAAKQQQAKAGARGARALPTLAELLAGPQAAAAAAAHGGLIESELAALSSKLHDALDRLRAAAASPRASMPSG</sequence>
<reference evidence="2 3" key="1">
    <citation type="journal article" date="2013" name="BMC Genomics">
        <title>Reconstruction of the lipid metabolism for the microalga Monoraphidium neglectum from its genome sequence reveals characteristics suitable for biofuel production.</title>
        <authorList>
            <person name="Bogen C."/>
            <person name="Al-Dilaimi A."/>
            <person name="Albersmeier A."/>
            <person name="Wichmann J."/>
            <person name="Grundmann M."/>
            <person name="Rupp O."/>
            <person name="Lauersen K.J."/>
            <person name="Blifernez-Klassen O."/>
            <person name="Kalinowski J."/>
            <person name="Goesmann A."/>
            <person name="Mussgnug J.H."/>
            <person name="Kruse O."/>
        </authorList>
    </citation>
    <scope>NUCLEOTIDE SEQUENCE [LARGE SCALE GENOMIC DNA]</scope>
    <source>
        <strain evidence="2 3">SAG 48.87</strain>
    </source>
</reference>
<dbReference type="Proteomes" id="UP000054498">
    <property type="component" value="Unassembled WGS sequence"/>
</dbReference>
<dbReference type="GeneID" id="25736683"/>
<feature type="region of interest" description="Disordered" evidence="1">
    <location>
        <begin position="57"/>
        <end position="91"/>
    </location>
</feature>
<evidence type="ECO:0000256" key="1">
    <source>
        <dbReference type="SAM" id="MobiDB-lite"/>
    </source>
</evidence>
<dbReference type="EMBL" id="KK100715">
    <property type="protein sequence ID" value="KIZ04157.1"/>
    <property type="molecule type" value="Genomic_DNA"/>
</dbReference>
<dbReference type="KEGG" id="mng:MNEG_3805"/>
<gene>
    <name evidence="2" type="ORF">MNEG_3805</name>
</gene>
<protein>
    <submittedName>
        <fullName evidence="2">Uncharacterized protein</fullName>
    </submittedName>
</protein>
<proteinExistence type="predicted"/>
<accession>A0A0D2MUK8</accession>
<name>A0A0D2MUK8_9CHLO</name>